<evidence type="ECO:0000313" key="2">
    <source>
        <dbReference type="EMBL" id="CAD1832398.1"/>
    </source>
</evidence>
<proteinExistence type="predicted"/>
<feature type="region of interest" description="Disordered" evidence="1">
    <location>
        <begin position="1"/>
        <end position="23"/>
    </location>
</feature>
<name>A0A6V7PP13_ANACO</name>
<sequence>MRPQVRSQRHPSPSVDVPQGGAEPRAALVTVVDEDADFTATRRSLALRSAFNYLWIPYDAVDTFLPKGASSGSGTRPAGATAEVKGMLDEHAAGWGMKREEDGDLVLTWKGHNVVFATAWVPS</sequence>
<reference evidence="2" key="1">
    <citation type="submission" date="2020-07" db="EMBL/GenBank/DDBJ databases">
        <authorList>
            <person name="Lin J."/>
        </authorList>
    </citation>
    <scope>NUCLEOTIDE SEQUENCE</scope>
</reference>
<gene>
    <name evidence="2" type="ORF">CB5_LOCUS15609</name>
</gene>
<organism evidence="2">
    <name type="scientific">Ananas comosus var. bracteatus</name>
    <name type="common">red pineapple</name>
    <dbReference type="NCBI Taxonomy" id="296719"/>
    <lineage>
        <taxon>Eukaryota</taxon>
        <taxon>Viridiplantae</taxon>
        <taxon>Streptophyta</taxon>
        <taxon>Embryophyta</taxon>
        <taxon>Tracheophyta</taxon>
        <taxon>Spermatophyta</taxon>
        <taxon>Magnoliopsida</taxon>
        <taxon>Liliopsida</taxon>
        <taxon>Poales</taxon>
        <taxon>Bromeliaceae</taxon>
        <taxon>Bromelioideae</taxon>
        <taxon>Ananas</taxon>
    </lineage>
</organism>
<protein>
    <submittedName>
        <fullName evidence="2">Uncharacterized protein</fullName>
    </submittedName>
</protein>
<evidence type="ECO:0000256" key="1">
    <source>
        <dbReference type="SAM" id="MobiDB-lite"/>
    </source>
</evidence>
<dbReference type="EMBL" id="LR862150">
    <property type="protein sequence ID" value="CAD1832398.1"/>
    <property type="molecule type" value="Genomic_DNA"/>
</dbReference>
<dbReference type="AlphaFoldDB" id="A0A6V7PP13"/>
<accession>A0A6V7PP13</accession>